<dbReference type="GO" id="GO:0000140">
    <property type="term" value="F:acylglycerone-phosphate reductase (NADP+) activity"/>
    <property type="evidence" value="ECO:0007669"/>
    <property type="project" value="TreeGrafter"/>
</dbReference>
<dbReference type="Gene3D" id="3.40.50.720">
    <property type="entry name" value="NAD(P)-binding Rossmann-like Domain"/>
    <property type="match status" value="2"/>
</dbReference>
<dbReference type="GO" id="GO:0004806">
    <property type="term" value="F:triacylglycerol lipase activity"/>
    <property type="evidence" value="ECO:0007669"/>
    <property type="project" value="TreeGrafter"/>
</dbReference>
<feature type="chain" id="PRO_5008058071" evidence="5">
    <location>
        <begin position="26"/>
        <end position="234"/>
    </location>
</feature>
<dbReference type="Pfam" id="PF00106">
    <property type="entry name" value="adh_short"/>
    <property type="match status" value="1"/>
</dbReference>
<evidence type="ECO:0000313" key="7">
    <source>
        <dbReference type="Proteomes" id="UP000077069"/>
    </source>
</evidence>
<dbReference type="PRINTS" id="PR00080">
    <property type="entry name" value="SDRFAMILY"/>
</dbReference>
<evidence type="ECO:0000256" key="4">
    <source>
        <dbReference type="RuleBase" id="RU000363"/>
    </source>
</evidence>
<dbReference type="AlphaFoldDB" id="A0A177CDK4"/>
<sequence length="234" mass="24936">MKWIPYEHYLRLSVCLASLADLVLSNRRYDCLPSKAVLITGTSPGGIGPALTLAFRQLGATRSSVAAAAKGVEATAGGRLDVLINNAGVRYVMPALDIDIEKARELFEANHWDRTIVNVASGAGVVYIPLQTPYNASKAALGQYSETLCMELAPLNVKVITLVAGNVTSNSTTNRLAPGQLPEGSYYTPLEKEFAKDVEFSFMPTAKVAEEVADDVLRGASGSIFKGANSIVVK</sequence>
<dbReference type="RefSeq" id="XP_018035761.1">
    <property type="nucleotide sequence ID" value="XM_018180873.1"/>
</dbReference>
<dbReference type="PANTHER" id="PTHR44169:SF6">
    <property type="entry name" value="NADPH-DEPENDENT 1-ACYLDIHYDROXYACETONE PHOSPHATE REDUCTASE"/>
    <property type="match status" value="1"/>
</dbReference>
<dbReference type="GO" id="GO:0019433">
    <property type="term" value="P:triglyceride catabolic process"/>
    <property type="evidence" value="ECO:0007669"/>
    <property type="project" value="TreeGrafter"/>
</dbReference>
<evidence type="ECO:0000256" key="2">
    <source>
        <dbReference type="ARBA" id="ARBA00022857"/>
    </source>
</evidence>
<accession>A0A177CDK4</accession>
<proteinExistence type="inferred from homology"/>
<keyword evidence="7" id="KW-1185">Reference proteome</keyword>
<organism evidence="6 7">
    <name type="scientific">Paraphaeosphaeria sporulosa</name>
    <dbReference type="NCBI Taxonomy" id="1460663"/>
    <lineage>
        <taxon>Eukaryota</taxon>
        <taxon>Fungi</taxon>
        <taxon>Dikarya</taxon>
        <taxon>Ascomycota</taxon>
        <taxon>Pezizomycotina</taxon>
        <taxon>Dothideomycetes</taxon>
        <taxon>Pleosporomycetidae</taxon>
        <taxon>Pleosporales</taxon>
        <taxon>Massarineae</taxon>
        <taxon>Didymosphaeriaceae</taxon>
        <taxon>Paraphaeosphaeria</taxon>
    </lineage>
</organism>
<reference evidence="6 7" key="1">
    <citation type="submission" date="2016-05" db="EMBL/GenBank/DDBJ databases">
        <title>Comparative analysis of secretome profiles of manganese(II)-oxidizing ascomycete fungi.</title>
        <authorList>
            <consortium name="DOE Joint Genome Institute"/>
            <person name="Zeiner C.A."/>
            <person name="Purvine S.O."/>
            <person name="Zink E.M."/>
            <person name="Wu S."/>
            <person name="Pasa-Tolic L."/>
            <person name="Chaput D.L."/>
            <person name="Haridas S."/>
            <person name="Grigoriev I.V."/>
            <person name="Santelli C.M."/>
            <person name="Hansel C.M."/>
        </authorList>
    </citation>
    <scope>NUCLEOTIDE SEQUENCE [LARGE SCALE GENOMIC DNA]</scope>
    <source>
        <strain evidence="6 7">AP3s5-JAC2a</strain>
    </source>
</reference>
<dbReference type="InterPro" id="IPR002347">
    <property type="entry name" value="SDR_fam"/>
</dbReference>
<dbReference type="InterPro" id="IPR036291">
    <property type="entry name" value="NAD(P)-bd_dom_sf"/>
</dbReference>
<protein>
    <submittedName>
        <fullName evidence="6">NAD(P)-binding protein</fullName>
    </submittedName>
</protein>
<comment type="similarity">
    <text evidence="1 4">Belongs to the short-chain dehydrogenases/reductases (SDR) family.</text>
</comment>
<evidence type="ECO:0000256" key="3">
    <source>
        <dbReference type="ARBA" id="ARBA00023002"/>
    </source>
</evidence>
<dbReference type="GO" id="GO:0005811">
    <property type="term" value="C:lipid droplet"/>
    <property type="evidence" value="ECO:0007669"/>
    <property type="project" value="TreeGrafter"/>
</dbReference>
<feature type="signal peptide" evidence="5">
    <location>
        <begin position="1"/>
        <end position="25"/>
    </location>
</feature>
<evidence type="ECO:0000313" key="6">
    <source>
        <dbReference type="EMBL" id="OAG05396.1"/>
    </source>
</evidence>
<dbReference type="PANTHER" id="PTHR44169">
    <property type="entry name" value="NADPH-DEPENDENT 1-ACYLDIHYDROXYACETONE PHOSPHATE REDUCTASE"/>
    <property type="match status" value="1"/>
</dbReference>
<dbReference type="PROSITE" id="PS00061">
    <property type="entry name" value="ADH_SHORT"/>
    <property type="match status" value="1"/>
</dbReference>
<evidence type="ECO:0000256" key="1">
    <source>
        <dbReference type="ARBA" id="ARBA00006484"/>
    </source>
</evidence>
<dbReference type="Proteomes" id="UP000077069">
    <property type="component" value="Unassembled WGS sequence"/>
</dbReference>
<dbReference type="SUPFAM" id="SSF51735">
    <property type="entry name" value="NAD(P)-binding Rossmann-fold domains"/>
    <property type="match status" value="1"/>
</dbReference>
<dbReference type="GeneID" id="28764359"/>
<dbReference type="GO" id="GO:0005783">
    <property type="term" value="C:endoplasmic reticulum"/>
    <property type="evidence" value="ECO:0007669"/>
    <property type="project" value="TreeGrafter"/>
</dbReference>
<evidence type="ECO:0000256" key="5">
    <source>
        <dbReference type="SAM" id="SignalP"/>
    </source>
</evidence>
<dbReference type="EMBL" id="KV441552">
    <property type="protein sequence ID" value="OAG05396.1"/>
    <property type="molecule type" value="Genomic_DNA"/>
</dbReference>
<dbReference type="PRINTS" id="PR00081">
    <property type="entry name" value="GDHRDH"/>
</dbReference>
<dbReference type="OrthoDB" id="2102561at2759"/>
<dbReference type="InterPro" id="IPR020904">
    <property type="entry name" value="Sc_DH/Rdtase_CS"/>
</dbReference>
<dbReference type="STRING" id="1460663.A0A177CDK4"/>
<keyword evidence="5" id="KW-0732">Signal</keyword>
<name>A0A177CDK4_9PLEO</name>
<dbReference type="InParanoid" id="A0A177CDK4"/>
<keyword evidence="2" id="KW-0521">NADP</keyword>
<gene>
    <name evidence="6" type="ORF">CC84DRAFT_1186673</name>
</gene>
<keyword evidence="3" id="KW-0560">Oxidoreductase</keyword>
<dbReference type="GO" id="GO:0006654">
    <property type="term" value="P:phosphatidic acid biosynthetic process"/>
    <property type="evidence" value="ECO:0007669"/>
    <property type="project" value="TreeGrafter"/>
</dbReference>